<sequence length="299" mass="32906">MATTYSLRSCAGGTAITLLVLALLAYAFWAREPVICATISWDEPMVRSSEVANGQLNLSFKVRLDILNRNWYGVRVKDLKLGVYHEAEDKSEDVLVASWKKDSIDVLSGGWFRSRRTKFPKRGLATAEAVVSADRTPLFIAEAVHKCAKYQVTPFDLKVSGIALGYRLRVVTKVNAACEILVAEDDPRKSDGFALTKGEGGSCSDDKDLDDDRTGSDLDDSDSERVSLKEYFFGGRGPSASAQVESSRVSEKSEATAEEAPAVLQGRETREANKQKARVAVQDEETLSTTFDETEEMRL</sequence>
<feature type="compositionally biased region" description="Basic and acidic residues" evidence="1">
    <location>
        <begin position="204"/>
        <end position="216"/>
    </location>
</feature>
<accession>A0A0G4FQW1</accession>
<dbReference type="EMBL" id="CDMZ01000539">
    <property type="protein sequence ID" value="CEM16461.1"/>
    <property type="molecule type" value="Genomic_DNA"/>
</dbReference>
<feature type="region of interest" description="Disordered" evidence="1">
    <location>
        <begin position="191"/>
        <end position="223"/>
    </location>
</feature>
<gene>
    <name evidence="2" type="ORF">Cvel_3610</name>
</gene>
<dbReference type="AlphaFoldDB" id="A0A0G4FQW1"/>
<protein>
    <submittedName>
        <fullName evidence="2">Uncharacterized protein</fullName>
    </submittedName>
</protein>
<evidence type="ECO:0000313" key="2">
    <source>
        <dbReference type="EMBL" id="CEM16461.1"/>
    </source>
</evidence>
<dbReference type="VEuPathDB" id="CryptoDB:Cvel_3610"/>
<name>A0A0G4FQW1_9ALVE</name>
<evidence type="ECO:0000256" key="1">
    <source>
        <dbReference type="SAM" id="MobiDB-lite"/>
    </source>
</evidence>
<reference evidence="2" key="1">
    <citation type="submission" date="2014-11" db="EMBL/GenBank/DDBJ databases">
        <authorList>
            <person name="Otto D Thomas"/>
            <person name="Naeem Raeece"/>
        </authorList>
    </citation>
    <scope>NUCLEOTIDE SEQUENCE</scope>
</reference>
<organism evidence="2">
    <name type="scientific">Chromera velia CCMP2878</name>
    <dbReference type="NCBI Taxonomy" id="1169474"/>
    <lineage>
        <taxon>Eukaryota</taxon>
        <taxon>Sar</taxon>
        <taxon>Alveolata</taxon>
        <taxon>Colpodellida</taxon>
        <taxon>Chromeraceae</taxon>
        <taxon>Chromera</taxon>
    </lineage>
</organism>
<feature type="compositionally biased region" description="Acidic residues" evidence="1">
    <location>
        <begin position="282"/>
        <end position="299"/>
    </location>
</feature>
<feature type="region of interest" description="Disordered" evidence="1">
    <location>
        <begin position="236"/>
        <end position="299"/>
    </location>
</feature>
<proteinExistence type="predicted"/>